<accession>A0A0F9H964</accession>
<protein>
    <submittedName>
        <fullName evidence="1">Uncharacterized protein</fullName>
    </submittedName>
</protein>
<proteinExistence type="predicted"/>
<organism evidence="1">
    <name type="scientific">marine sediment metagenome</name>
    <dbReference type="NCBI Taxonomy" id="412755"/>
    <lineage>
        <taxon>unclassified sequences</taxon>
        <taxon>metagenomes</taxon>
        <taxon>ecological metagenomes</taxon>
    </lineage>
</organism>
<reference evidence="1" key="1">
    <citation type="journal article" date="2015" name="Nature">
        <title>Complex archaea that bridge the gap between prokaryotes and eukaryotes.</title>
        <authorList>
            <person name="Spang A."/>
            <person name="Saw J.H."/>
            <person name="Jorgensen S.L."/>
            <person name="Zaremba-Niedzwiedzka K."/>
            <person name="Martijn J."/>
            <person name="Lind A.E."/>
            <person name="van Eijk R."/>
            <person name="Schleper C."/>
            <person name="Guy L."/>
            <person name="Ettema T.J."/>
        </authorList>
    </citation>
    <scope>NUCLEOTIDE SEQUENCE</scope>
</reference>
<comment type="caution">
    <text evidence="1">The sequence shown here is derived from an EMBL/GenBank/DDBJ whole genome shotgun (WGS) entry which is preliminary data.</text>
</comment>
<dbReference type="EMBL" id="LAZR01017649">
    <property type="protein sequence ID" value="KKL99546.1"/>
    <property type="molecule type" value="Genomic_DNA"/>
</dbReference>
<gene>
    <name evidence="1" type="ORF">LCGC14_1813290</name>
</gene>
<sequence>MQVTANELVQALTMAMGRDEDQELDDYLIDNLAIAIATLLAVLEEILKVTKNDERVLL</sequence>
<dbReference type="AlphaFoldDB" id="A0A0F9H964"/>
<name>A0A0F9H964_9ZZZZ</name>
<evidence type="ECO:0000313" key="1">
    <source>
        <dbReference type="EMBL" id="KKL99546.1"/>
    </source>
</evidence>